<name>A0AAN9QS22_PHACN</name>
<accession>A0AAN9QS22</accession>
<evidence type="ECO:0000259" key="6">
    <source>
        <dbReference type="PROSITE" id="PS51294"/>
    </source>
</evidence>
<keyword evidence="2" id="KW-0677">Repeat</keyword>
<dbReference type="PROSITE" id="PS50090">
    <property type="entry name" value="MYB_LIKE"/>
    <property type="match status" value="2"/>
</dbReference>
<evidence type="ECO:0000256" key="3">
    <source>
        <dbReference type="ARBA" id="ARBA00023125"/>
    </source>
</evidence>
<dbReference type="Gene3D" id="1.10.10.60">
    <property type="entry name" value="Homeodomain-like"/>
    <property type="match status" value="2"/>
</dbReference>
<dbReference type="PANTHER" id="PTHR47994:SF5">
    <property type="entry name" value="F14D16.11-RELATED"/>
    <property type="match status" value="1"/>
</dbReference>
<dbReference type="EMBL" id="JAYMYR010000009">
    <property type="protein sequence ID" value="KAK7341208.1"/>
    <property type="molecule type" value="Genomic_DNA"/>
</dbReference>
<evidence type="ECO:0000313" key="8">
    <source>
        <dbReference type="Proteomes" id="UP001374584"/>
    </source>
</evidence>
<proteinExistence type="predicted"/>
<feature type="domain" description="Myb-like" evidence="5">
    <location>
        <begin position="62"/>
        <end position="112"/>
    </location>
</feature>
<dbReference type="InterPro" id="IPR017930">
    <property type="entry name" value="Myb_dom"/>
</dbReference>
<reference evidence="7 8" key="1">
    <citation type="submission" date="2024-01" db="EMBL/GenBank/DDBJ databases">
        <title>The genomes of 5 underutilized Papilionoideae crops provide insights into root nodulation and disease resistanc.</title>
        <authorList>
            <person name="Jiang F."/>
        </authorList>
    </citation>
    <scope>NUCLEOTIDE SEQUENCE [LARGE SCALE GENOMIC DNA]</scope>
    <source>
        <strain evidence="7">JINMINGXINNONG_FW02</strain>
        <tissue evidence="7">Leaves</tissue>
    </source>
</reference>
<evidence type="ECO:0000256" key="4">
    <source>
        <dbReference type="ARBA" id="ARBA00023242"/>
    </source>
</evidence>
<organism evidence="7 8">
    <name type="scientific">Phaseolus coccineus</name>
    <name type="common">Scarlet runner bean</name>
    <name type="synonym">Phaseolus multiflorus</name>
    <dbReference type="NCBI Taxonomy" id="3886"/>
    <lineage>
        <taxon>Eukaryota</taxon>
        <taxon>Viridiplantae</taxon>
        <taxon>Streptophyta</taxon>
        <taxon>Embryophyta</taxon>
        <taxon>Tracheophyta</taxon>
        <taxon>Spermatophyta</taxon>
        <taxon>Magnoliopsida</taxon>
        <taxon>eudicotyledons</taxon>
        <taxon>Gunneridae</taxon>
        <taxon>Pentapetalae</taxon>
        <taxon>rosids</taxon>
        <taxon>fabids</taxon>
        <taxon>Fabales</taxon>
        <taxon>Fabaceae</taxon>
        <taxon>Papilionoideae</taxon>
        <taxon>50 kb inversion clade</taxon>
        <taxon>NPAAA clade</taxon>
        <taxon>indigoferoid/millettioid clade</taxon>
        <taxon>Phaseoleae</taxon>
        <taxon>Phaseolus</taxon>
    </lineage>
</organism>
<dbReference type="GO" id="GO:0003677">
    <property type="term" value="F:DNA binding"/>
    <property type="evidence" value="ECO:0007669"/>
    <property type="project" value="UniProtKB-KW"/>
</dbReference>
<dbReference type="GO" id="GO:0005634">
    <property type="term" value="C:nucleus"/>
    <property type="evidence" value="ECO:0007669"/>
    <property type="project" value="UniProtKB-SubCell"/>
</dbReference>
<dbReference type="AlphaFoldDB" id="A0AAN9QS22"/>
<dbReference type="PROSITE" id="PS51294">
    <property type="entry name" value="HTH_MYB"/>
    <property type="match status" value="2"/>
</dbReference>
<sequence length="344" mass="38445">MGRAPSSDESGLKKGPWTPEEDNILVEYIQKHGHGSWRALPKLAGLNRCGKSCRLRWTNYLRPDIKRGKFSQEEEQLIINLHAVLGNKWSAIAGHLPGRTDNEIKNFWNTHLKKKLLQMGLDPVTHRPRSDHLNLLSSLQQLLAATNIVSNFTNSWDINVARLQSDAAELAKLQLLHNLLQVLVANPSSNLDLLNPFGPSLPDGLLNEVLGLDQSKLQNLYNSSTGFVSQNQPSFQSFEAPSQQQGLPNHMNGGSNRSCMKSEKVDEQLGAPYSFSTPLESLPNLVSASPECSTGKEMENKVNPNEFCEPSSTSTTFEIWGDFMYEEVSDAYWKDLIDQEECNQ</sequence>
<dbReference type="Proteomes" id="UP001374584">
    <property type="component" value="Unassembled WGS sequence"/>
</dbReference>
<keyword evidence="8" id="KW-1185">Reference proteome</keyword>
<dbReference type="PANTHER" id="PTHR47994">
    <property type="entry name" value="F14D16.11-RELATED"/>
    <property type="match status" value="1"/>
</dbReference>
<feature type="domain" description="HTH myb-type" evidence="6">
    <location>
        <begin position="9"/>
        <end position="61"/>
    </location>
</feature>
<comment type="subcellular location">
    <subcellularLocation>
        <location evidence="1">Nucleus</location>
    </subcellularLocation>
</comment>
<dbReference type="InterPro" id="IPR009057">
    <property type="entry name" value="Homeodomain-like_sf"/>
</dbReference>
<dbReference type="FunFam" id="1.10.10.60:FF:000001">
    <property type="entry name" value="MYB-related transcription factor"/>
    <property type="match status" value="1"/>
</dbReference>
<dbReference type="FunFam" id="1.10.10.60:FF:000349">
    <property type="entry name" value="Transcription factor MYB39"/>
    <property type="match status" value="1"/>
</dbReference>
<evidence type="ECO:0000256" key="1">
    <source>
        <dbReference type="ARBA" id="ARBA00004123"/>
    </source>
</evidence>
<keyword evidence="4" id="KW-0539">Nucleus</keyword>
<protein>
    <submittedName>
        <fullName evidence="7">Uncharacterized protein</fullName>
    </submittedName>
</protein>
<evidence type="ECO:0000313" key="7">
    <source>
        <dbReference type="EMBL" id="KAK7341208.1"/>
    </source>
</evidence>
<evidence type="ECO:0000256" key="2">
    <source>
        <dbReference type="ARBA" id="ARBA00022737"/>
    </source>
</evidence>
<comment type="caution">
    <text evidence="7">The sequence shown here is derived from an EMBL/GenBank/DDBJ whole genome shotgun (WGS) entry which is preliminary data.</text>
</comment>
<dbReference type="SUPFAM" id="SSF46689">
    <property type="entry name" value="Homeodomain-like"/>
    <property type="match status" value="1"/>
</dbReference>
<feature type="domain" description="HTH myb-type" evidence="6">
    <location>
        <begin position="62"/>
        <end position="116"/>
    </location>
</feature>
<dbReference type="SMART" id="SM00717">
    <property type="entry name" value="SANT"/>
    <property type="match status" value="2"/>
</dbReference>
<gene>
    <name evidence="7" type="ORF">VNO80_24134</name>
</gene>
<keyword evidence="3" id="KW-0238">DNA-binding</keyword>
<dbReference type="CDD" id="cd00167">
    <property type="entry name" value="SANT"/>
    <property type="match status" value="2"/>
</dbReference>
<dbReference type="InterPro" id="IPR001005">
    <property type="entry name" value="SANT/Myb"/>
</dbReference>
<dbReference type="Pfam" id="PF00249">
    <property type="entry name" value="Myb_DNA-binding"/>
    <property type="match status" value="2"/>
</dbReference>
<evidence type="ECO:0000259" key="5">
    <source>
        <dbReference type="PROSITE" id="PS50090"/>
    </source>
</evidence>
<dbReference type="InterPro" id="IPR015495">
    <property type="entry name" value="Myb_TF_plants"/>
</dbReference>
<feature type="domain" description="Myb-like" evidence="5">
    <location>
        <begin position="9"/>
        <end position="61"/>
    </location>
</feature>